<proteinExistence type="predicted"/>
<evidence type="ECO:0000313" key="2">
    <source>
        <dbReference type="EMBL" id="POM75446.1"/>
    </source>
</evidence>
<feature type="region of interest" description="Disordered" evidence="1">
    <location>
        <begin position="1"/>
        <end position="114"/>
    </location>
</feature>
<keyword evidence="3" id="KW-1185">Reference proteome</keyword>
<feature type="compositionally biased region" description="Basic residues" evidence="1">
    <location>
        <begin position="52"/>
        <end position="62"/>
    </location>
</feature>
<dbReference type="Proteomes" id="UP000237271">
    <property type="component" value="Unassembled WGS sequence"/>
</dbReference>
<dbReference type="AlphaFoldDB" id="A0A2P4YCA8"/>
<feature type="compositionally biased region" description="Polar residues" evidence="1">
    <location>
        <begin position="23"/>
        <end position="35"/>
    </location>
</feature>
<comment type="caution">
    <text evidence="2">The sequence shown here is derived from an EMBL/GenBank/DDBJ whole genome shotgun (WGS) entry which is preliminary data.</text>
</comment>
<organism evidence="2 3">
    <name type="scientific">Phytophthora palmivora</name>
    <dbReference type="NCBI Taxonomy" id="4796"/>
    <lineage>
        <taxon>Eukaryota</taxon>
        <taxon>Sar</taxon>
        <taxon>Stramenopiles</taxon>
        <taxon>Oomycota</taxon>
        <taxon>Peronosporomycetes</taxon>
        <taxon>Peronosporales</taxon>
        <taxon>Peronosporaceae</taxon>
        <taxon>Phytophthora</taxon>
    </lineage>
</organism>
<protein>
    <submittedName>
        <fullName evidence="2">Uncharacterized protein</fullName>
    </submittedName>
</protein>
<gene>
    <name evidence="2" type="ORF">PHPALM_7449</name>
</gene>
<dbReference type="EMBL" id="NCKW01003821">
    <property type="protein sequence ID" value="POM75446.1"/>
    <property type="molecule type" value="Genomic_DNA"/>
</dbReference>
<name>A0A2P4YCA8_9STRA</name>
<dbReference type="OrthoDB" id="126719at2759"/>
<evidence type="ECO:0000256" key="1">
    <source>
        <dbReference type="SAM" id="MobiDB-lite"/>
    </source>
</evidence>
<feature type="compositionally biased region" description="Acidic residues" evidence="1">
    <location>
        <begin position="67"/>
        <end position="81"/>
    </location>
</feature>
<evidence type="ECO:0000313" key="3">
    <source>
        <dbReference type="Proteomes" id="UP000237271"/>
    </source>
</evidence>
<feature type="compositionally biased region" description="Basic and acidic residues" evidence="1">
    <location>
        <begin position="8"/>
        <end position="19"/>
    </location>
</feature>
<sequence>MEYQLGEKSSKTPYLKDPKGGQPATNPSKITTMKTPETKKGTPYFEDSHMLSPKKNRTRLGRNKWESEEDNSAEAEEDSDDDHSYRPSRDETVKDQIYRLSNDRGDQGGSLYWN</sequence>
<accession>A0A2P4YCA8</accession>
<feature type="compositionally biased region" description="Basic and acidic residues" evidence="1">
    <location>
        <begin position="82"/>
        <end position="106"/>
    </location>
</feature>
<reference evidence="2 3" key="1">
    <citation type="journal article" date="2017" name="Genome Biol. Evol.">
        <title>Phytophthora megakarya and P. palmivora, closely related causal agents of cacao black pod rot, underwent increases in genome sizes and gene numbers by different mechanisms.</title>
        <authorList>
            <person name="Ali S.S."/>
            <person name="Shao J."/>
            <person name="Lary D.J."/>
            <person name="Kronmiller B."/>
            <person name="Shen D."/>
            <person name="Strem M.D."/>
            <person name="Amoako-Attah I."/>
            <person name="Akrofi A.Y."/>
            <person name="Begoude B.A."/>
            <person name="Ten Hoopen G.M."/>
            <person name="Coulibaly K."/>
            <person name="Kebe B.I."/>
            <person name="Melnick R.L."/>
            <person name="Guiltinan M.J."/>
            <person name="Tyler B.M."/>
            <person name="Meinhardt L.W."/>
            <person name="Bailey B.A."/>
        </authorList>
    </citation>
    <scope>NUCLEOTIDE SEQUENCE [LARGE SCALE GENOMIC DNA]</scope>
    <source>
        <strain evidence="3">sbr112.9</strain>
    </source>
</reference>